<evidence type="ECO:0000259" key="9">
    <source>
        <dbReference type="SMART" id="SM00415"/>
    </source>
</evidence>
<dbReference type="FunFam" id="1.10.10.10:FF:000349">
    <property type="entry name" value="Heat shock transcription factor, Y-linked"/>
    <property type="match status" value="1"/>
</dbReference>
<evidence type="ECO:0000256" key="5">
    <source>
        <dbReference type="ARBA" id="ARBA00023163"/>
    </source>
</evidence>
<reference evidence="10" key="1">
    <citation type="submission" date="2023-08" db="EMBL/GenBank/DDBJ databases">
        <title>Pelteobagrus vachellii genome.</title>
        <authorList>
            <person name="Liu H."/>
        </authorList>
    </citation>
    <scope>NUCLEOTIDE SEQUENCE</scope>
    <source>
        <strain evidence="10">PRFRI_2022a</strain>
        <tissue evidence="10">Muscle</tissue>
    </source>
</reference>
<evidence type="ECO:0000256" key="2">
    <source>
        <dbReference type="ARBA" id="ARBA00006403"/>
    </source>
</evidence>
<organism evidence="10 11">
    <name type="scientific">Tachysurus vachellii</name>
    <name type="common">Darkbarbel catfish</name>
    <name type="synonym">Pelteobagrus vachellii</name>
    <dbReference type="NCBI Taxonomy" id="175792"/>
    <lineage>
        <taxon>Eukaryota</taxon>
        <taxon>Metazoa</taxon>
        <taxon>Chordata</taxon>
        <taxon>Craniata</taxon>
        <taxon>Vertebrata</taxon>
        <taxon>Euteleostomi</taxon>
        <taxon>Actinopterygii</taxon>
        <taxon>Neopterygii</taxon>
        <taxon>Teleostei</taxon>
        <taxon>Ostariophysi</taxon>
        <taxon>Siluriformes</taxon>
        <taxon>Bagridae</taxon>
        <taxon>Tachysurus</taxon>
    </lineage>
</organism>
<evidence type="ECO:0000256" key="8">
    <source>
        <dbReference type="SAM" id="MobiDB-lite"/>
    </source>
</evidence>
<dbReference type="PANTHER" id="PTHR10015">
    <property type="entry name" value="HEAT SHOCK TRANSCRIPTION FACTOR"/>
    <property type="match status" value="1"/>
</dbReference>
<dbReference type="PANTHER" id="PTHR10015:SF278">
    <property type="entry name" value="HEAT SHOCK FACTOR PROTEIN 5"/>
    <property type="match status" value="1"/>
</dbReference>
<keyword evidence="5" id="KW-0804">Transcription</keyword>
<dbReference type="SUPFAM" id="SSF46785">
    <property type="entry name" value="Winged helix' DNA-binding domain"/>
    <property type="match status" value="1"/>
</dbReference>
<keyword evidence="11" id="KW-1185">Reference proteome</keyword>
<dbReference type="InterPro" id="IPR000232">
    <property type="entry name" value="HSF_DNA-bd"/>
</dbReference>
<proteinExistence type="inferred from homology"/>
<feature type="region of interest" description="Disordered" evidence="8">
    <location>
        <begin position="345"/>
        <end position="370"/>
    </location>
</feature>
<gene>
    <name evidence="10" type="ORF">Q7C36_003689</name>
</gene>
<keyword evidence="6" id="KW-0539">Nucleus</keyword>
<sequence length="435" mass="48849">MSENEDPSEEAEKSAGMEVSEILFSVRMNRRKFPSKLWHLVNDPQICSICWDDSGEGILICQEAFEAEVLSTADKQMNKYFKTTDFISFVRQLNLYGFRKVHQDCEISLKQVSTMHHFHNPNFKRANPELLVNLKRLTPSYKAKLAAGLEVSNQSRHFHYLMLKSAENSTVVGTDLVEHQGTPHHLYSQQVKGSDTTPQTSQALVTGHDSSSETCDVQVDFPCALPSSPIQKGSHCAVPDGNLGAFRPHYPQCRFYKPVYQCYIPGSLDSNMPCSQQEVDSYAHGGYCPDDSLSHLLYTGQDPTWQAGDAPDPKKSHMNLGTVFTVEDEVQDSLVSYLHYTDQDPNWQAGDASDPRKSHTNPGTEFNVGDEAQDSSVSYFHYTDQDPNWQSADAPDPRNSHMYMDTVIKMEDEMQVAAFITLPNNEESPGKELTS</sequence>
<feature type="domain" description="HSF-type DNA-binding" evidence="9">
    <location>
        <begin position="29"/>
        <end position="137"/>
    </location>
</feature>
<keyword evidence="4" id="KW-0238">DNA-binding</keyword>
<evidence type="ECO:0000256" key="7">
    <source>
        <dbReference type="RuleBase" id="RU004020"/>
    </source>
</evidence>
<name>A0AA88NV20_TACVA</name>
<dbReference type="GO" id="GO:0003700">
    <property type="term" value="F:DNA-binding transcription factor activity"/>
    <property type="evidence" value="ECO:0007669"/>
    <property type="project" value="InterPro"/>
</dbReference>
<protein>
    <recommendedName>
        <fullName evidence="9">HSF-type DNA-binding domain-containing protein</fullName>
    </recommendedName>
</protein>
<dbReference type="AlphaFoldDB" id="A0AA88NV20"/>
<dbReference type="SMART" id="SM00415">
    <property type="entry name" value="HSF"/>
    <property type="match status" value="1"/>
</dbReference>
<evidence type="ECO:0000256" key="6">
    <source>
        <dbReference type="ARBA" id="ARBA00023242"/>
    </source>
</evidence>
<feature type="region of interest" description="Disordered" evidence="8">
    <location>
        <begin position="188"/>
        <end position="209"/>
    </location>
</feature>
<dbReference type="EMBL" id="JAVHJS010000003">
    <property type="protein sequence ID" value="KAK2864535.1"/>
    <property type="molecule type" value="Genomic_DNA"/>
</dbReference>
<comment type="caution">
    <text evidence="10">The sequence shown here is derived from an EMBL/GenBank/DDBJ whole genome shotgun (WGS) entry which is preliminary data.</text>
</comment>
<dbReference type="Proteomes" id="UP001187315">
    <property type="component" value="Unassembled WGS sequence"/>
</dbReference>
<evidence type="ECO:0000256" key="4">
    <source>
        <dbReference type="ARBA" id="ARBA00023125"/>
    </source>
</evidence>
<dbReference type="GO" id="GO:0005634">
    <property type="term" value="C:nucleus"/>
    <property type="evidence" value="ECO:0007669"/>
    <property type="project" value="UniProtKB-SubCell"/>
</dbReference>
<keyword evidence="3" id="KW-0805">Transcription regulation</keyword>
<dbReference type="Pfam" id="PF00447">
    <property type="entry name" value="HSF_DNA-bind"/>
    <property type="match status" value="1"/>
</dbReference>
<dbReference type="InterPro" id="IPR036388">
    <property type="entry name" value="WH-like_DNA-bd_sf"/>
</dbReference>
<accession>A0AA88NV20</accession>
<dbReference type="InterPro" id="IPR036390">
    <property type="entry name" value="WH_DNA-bd_sf"/>
</dbReference>
<evidence type="ECO:0000313" key="11">
    <source>
        <dbReference type="Proteomes" id="UP001187315"/>
    </source>
</evidence>
<evidence type="ECO:0000256" key="3">
    <source>
        <dbReference type="ARBA" id="ARBA00023015"/>
    </source>
</evidence>
<comment type="subcellular location">
    <subcellularLocation>
        <location evidence="1">Nucleus</location>
    </subcellularLocation>
</comment>
<dbReference type="Gene3D" id="1.10.10.10">
    <property type="entry name" value="Winged helix-like DNA-binding domain superfamily/Winged helix DNA-binding domain"/>
    <property type="match status" value="1"/>
</dbReference>
<evidence type="ECO:0000256" key="1">
    <source>
        <dbReference type="ARBA" id="ARBA00004123"/>
    </source>
</evidence>
<dbReference type="GO" id="GO:0043565">
    <property type="term" value="F:sequence-specific DNA binding"/>
    <property type="evidence" value="ECO:0007669"/>
    <property type="project" value="InterPro"/>
</dbReference>
<evidence type="ECO:0000313" key="10">
    <source>
        <dbReference type="EMBL" id="KAK2864535.1"/>
    </source>
</evidence>
<comment type="similarity">
    <text evidence="2 7">Belongs to the HSF family.</text>
</comment>